<accession>A0ABP0YX20</accession>
<evidence type="ECO:0000313" key="6">
    <source>
        <dbReference type="Proteomes" id="UP001642487"/>
    </source>
</evidence>
<proteinExistence type="predicted"/>
<organism evidence="5 6">
    <name type="scientific">Citrullus colocynthis</name>
    <name type="common">colocynth</name>
    <dbReference type="NCBI Taxonomy" id="252529"/>
    <lineage>
        <taxon>Eukaryota</taxon>
        <taxon>Viridiplantae</taxon>
        <taxon>Streptophyta</taxon>
        <taxon>Embryophyta</taxon>
        <taxon>Tracheophyta</taxon>
        <taxon>Spermatophyta</taxon>
        <taxon>Magnoliopsida</taxon>
        <taxon>eudicotyledons</taxon>
        <taxon>Gunneridae</taxon>
        <taxon>Pentapetalae</taxon>
        <taxon>rosids</taxon>
        <taxon>fabids</taxon>
        <taxon>Cucurbitales</taxon>
        <taxon>Cucurbitaceae</taxon>
        <taxon>Benincaseae</taxon>
        <taxon>Citrullus</taxon>
    </lineage>
</organism>
<dbReference type="PANTHER" id="PTHR31234">
    <property type="entry name" value="LATE EMBRYOGENESIS ABUNDANT (LEA) HYDROXYPROLINE-RICH GLYCOPROTEIN FAMILY"/>
    <property type="match status" value="1"/>
</dbReference>
<feature type="compositionally biased region" description="Pro residues" evidence="3">
    <location>
        <begin position="16"/>
        <end position="44"/>
    </location>
</feature>
<keyword evidence="6" id="KW-1185">Reference proteome</keyword>
<keyword evidence="4" id="KW-1133">Transmembrane helix</keyword>
<feature type="region of interest" description="Disordered" evidence="3">
    <location>
        <begin position="1"/>
        <end position="44"/>
    </location>
</feature>
<dbReference type="InterPro" id="IPR044839">
    <property type="entry name" value="NDR1-like"/>
</dbReference>
<sequence length="292" mass="32095">MASSSDDQQSQSKATDPPPPPPPSAGNNPPPVYPPPTLGYPPPHGHGYPPAMGYPPAPHPGYPPAPGNYPPYNAYYAQAPPAAYYNNPQNYRAETVKAGFIRGIVTALILLVAIMTLSSIITWIILRPEIPVFRVDSFSVANFNISKANYSGNWDANVTVQNPNHKLNVNLERIQSFVDFKDNTLAMSYADPFFLDVEKSSQMRVKLTSSSPDDPGNWAATEEKLGQERMTGTVSFSLRFFAWTTFRSGSWWTRRVVMRVFCEDLKLVFAGPAAANAVYSPDAHPMICAVLV</sequence>
<dbReference type="Proteomes" id="UP001642487">
    <property type="component" value="Chromosome 5"/>
</dbReference>
<evidence type="ECO:0000256" key="3">
    <source>
        <dbReference type="SAM" id="MobiDB-lite"/>
    </source>
</evidence>
<gene>
    <name evidence="5" type="ORF">CITCOLO1_LOCUS15156</name>
</gene>
<keyword evidence="2 4" id="KW-0472">Membrane</keyword>
<evidence type="ECO:0000256" key="4">
    <source>
        <dbReference type="SAM" id="Phobius"/>
    </source>
</evidence>
<feature type="transmembrane region" description="Helical" evidence="4">
    <location>
        <begin position="100"/>
        <end position="126"/>
    </location>
</feature>
<dbReference type="EMBL" id="OZ021739">
    <property type="protein sequence ID" value="CAK9322987.1"/>
    <property type="molecule type" value="Genomic_DNA"/>
</dbReference>
<evidence type="ECO:0008006" key="7">
    <source>
        <dbReference type="Google" id="ProtNLM"/>
    </source>
</evidence>
<evidence type="ECO:0000313" key="5">
    <source>
        <dbReference type="EMBL" id="CAK9322987.1"/>
    </source>
</evidence>
<protein>
    <recommendedName>
        <fullName evidence="7">Late embryogenesis abundant protein LEA-2 subgroup domain-containing protein</fullName>
    </recommendedName>
</protein>
<evidence type="ECO:0000256" key="2">
    <source>
        <dbReference type="ARBA" id="ARBA00023136"/>
    </source>
</evidence>
<comment type="subcellular location">
    <subcellularLocation>
        <location evidence="1">Membrane</location>
    </subcellularLocation>
</comment>
<dbReference type="PANTHER" id="PTHR31234:SF55">
    <property type="entry name" value="LATE EMBRYOGENESIS ABUNDANT (LEA) HYDROXYPROLINE-RICH GLYCOPROTEIN FAMILY"/>
    <property type="match status" value="1"/>
</dbReference>
<feature type="compositionally biased region" description="Low complexity" evidence="3">
    <location>
        <begin position="1"/>
        <end position="12"/>
    </location>
</feature>
<keyword evidence="4" id="KW-0812">Transmembrane</keyword>
<evidence type="ECO:0000256" key="1">
    <source>
        <dbReference type="ARBA" id="ARBA00004370"/>
    </source>
</evidence>
<name>A0ABP0YX20_9ROSI</name>
<reference evidence="5 6" key="1">
    <citation type="submission" date="2024-03" db="EMBL/GenBank/DDBJ databases">
        <authorList>
            <person name="Gkanogiannis A."/>
            <person name="Becerra Lopez-Lavalle L."/>
        </authorList>
    </citation>
    <scope>NUCLEOTIDE SEQUENCE [LARGE SCALE GENOMIC DNA]</scope>
</reference>